<reference evidence="1 2" key="1">
    <citation type="journal article" date="2016" name="DNA Res.">
        <title>Genome sequence of Aspergillus luchuensis NBRC 4314.</title>
        <authorList>
            <person name="Yamada O."/>
            <person name="Machida M."/>
            <person name="Hosoyama A."/>
            <person name="Goto M."/>
            <person name="Takahashi T."/>
            <person name="Futagami T."/>
            <person name="Yamagata Y."/>
            <person name="Takeuchi M."/>
            <person name="Kobayashi T."/>
            <person name="Koike H."/>
            <person name="Abe K."/>
            <person name="Asai K."/>
            <person name="Arita M."/>
            <person name="Fujita N."/>
            <person name="Fukuda K."/>
            <person name="Higa K."/>
            <person name="Horikawa H."/>
            <person name="Ishikawa T."/>
            <person name="Jinno K."/>
            <person name="Kato Y."/>
            <person name="Kirimura K."/>
            <person name="Mizutani O."/>
            <person name="Nakasone K."/>
            <person name="Sano M."/>
            <person name="Shiraishi Y."/>
            <person name="Tsukahara M."/>
            <person name="Gomi K."/>
        </authorList>
    </citation>
    <scope>NUCLEOTIDE SEQUENCE [LARGE SCALE GENOMIC DNA]</scope>
    <source>
        <strain evidence="1 2">RIB 2604</strain>
    </source>
</reference>
<comment type="caution">
    <text evidence="1">The sequence shown here is derived from an EMBL/GenBank/DDBJ whole genome shotgun (WGS) entry which is preliminary data.</text>
</comment>
<name>A0A146G0G5_ASPKA</name>
<evidence type="ECO:0000313" key="1">
    <source>
        <dbReference type="EMBL" id="GAT30381.1"/>
    </source>
</evidence>
<protein>
    <submittedName>
        <fullName evidence="1">Integral membrane protein</fullName>
    </submittedName>
</protein>
<gene>
    <name evidence="1" type="ORF">RIB2604_03303610</name>
</gene>
<proteinExistence type="predicted"/>
<evidence type="ECO:0000313" key="2">
    <source>
        <dbReference type="Proteomes" id="UP000075230"/>
    </source>
</evidence>
<dbReference type="AlphaFoldDB" id="A0A146G0G5"/>
<organism evidence="1 2">
    <name type="scientific">Aspergillus kawachii</name>
    <name type="common">White koji mold</name>
    <name type="synonym">Aspergillus awamori var. kawachi</name>
    <dbReference type="NCBI Taxonomy" id="1069201"/>
    <lineage>
        <taxon>Eukaryota</taxon>
        <taxon>Fungi</taxon>
        <taxon>Dikarya</taxon>
        <taxon>Ascomycota</taxon>
        <taxon>Pezizomycotina</taxon>
        <taxon>Eurotiomycetes</taxon>
        <taxon>Eurotiomycetidae</taxon>
        <taxon>Eurotiales</taxon>
        <taxon>Aspergillaceae</taxon>
        <taxon>Aspergillus</taxon>
        <taxon>Aspergillus subgen. Circumdati</taxon>
    </lineage>
</organism>
<reference evidence="2" key="2">
    <citation type="submission" date="2016-02" db="EMBL/GenBank/DDBJ databases">
        <title>Genome sequencing of Aspergillus luchuensis NBRC 4314.</title>
        <authorList>
            <person name="Yamada O."/>
        </authorList>
    </citation>
    <scope>NUCLEOTIDE SEQUENCE [LARGE SCALE GENOMIC DNA]</scope>
    <source>
        <strain evidence="2">RIB 2604</strain>
    </source>
</reference>
<dbReference type="Proteomes" id="UP000075230">
    <property type="component" value="Unassembled WGS sequence"/>
</dbReference>
<dbReference type="EMBL" id="BCWF01000032">
    <property type="protein sequence ID" value="GAT30381.1"/>
    <property type="molecule type" value="Genomic_DNA"/>
</dbReference>
<accession>A0A146G0G5</accession>
<sequence>MASGRLQNILFKATNGFSNKPVLHVSESIHQPQKKLRNLYLGKPSRHVLMERLLPPICFQTRSRLGVPSSSWSSRKLVVQLSRAPSTASDIQSHGRRLISALCTPYSTTVLVDSRAQYKPEGVHERNSREGSLGASVQLSSPLIISPVPWFRTTLGDGPALNFWVVSPVRKLHTREAGRLNDPLQTSLLLAACEGKRLLVITSASTDGIYSKLAFPVTKSSRTSGVDMYSYRIDLMAWRPSMFAVCDHLSRAVRVTQGDDVR</sequence>